<sequence>MEDQYLRRGLRLKSVSTAFQQLAEMPGSRCRTNWLSIFTLIRIFSSGSKLVWSRLIMTRYFVIWHI</sequence>
<gene>
    <name evidence="1" type="ORF">LPA65_04490</name>
</gene>
<dbReference type="Proteomes" id="UP000281644">
    <property type="component" value="Chromosome"/>
</dbReference>
<evidence type="ECO:0000313" key="2">
    <source>
        <dbReference type="Proteomes" id="UP000281644"/>
    </source>
</evidence>
<dbReference type="KEGG" id="larg:LPA65_04490"/>
<dbReference type="AlphaFoldDB" id="A0AAN1Q0J7"/>
<organism evidence="1 2">
    <name type="scientific">Lactiplantibacillus argentoratensis</name>
    <dbReference type="NCBI Taxonomy" id="271881"/>
    <lineage>
        <taxon>Bacteria</taxon>
        <taxon>Bacillati</taxon>
        <taxon>Bacillota</taxon>
        <taxon>Bacilli</taxon>
        <taxon>Lactobacillales</taxon>
        <taxon>Lactobacillaceae</taxon>
        <taxon>Lactiplantibacillus</taxon>
    </lineage>
</organism>
<name>A0AAN1Q0J7_9LACO</name>
<dbReference type="EMBL" id="CP032751">
    <property type="protein sequence ID" value="AYJ35081.1"/>
    <property type="molecule type" value="Genomic_DNA"/>
</dbReference>
<reference evidence="1 2" key="1">
    <citation type="submission" date="2018-10" db="EMBL/GenBank/DDBJ databases">
        <title>Genome sequencing of Lactobacillus species.</title>
        <authorList>
            <person name="Baek C."/>
            <person name="Yi H."/>
        </authorList>
    </citation>
    <scope>NUCLEOTIDE SEQUENCE [LARGE SCALE GENOMIC DNA]</scope>
    <source>
        <strain evidence="1 2">DSM 16365</strain>
    </source>
</reference>
<accession>A0AAN1Q0J7</accession>
<proteinExistence type="predicted"/>
<protein>
    <submittedName>
        <fullName evidence="1">Uncharacterized protein</fullName>
    </submittedName>
</protein>
<evidence type="ECO:0000313" key="1">
    <source>
        <dbReference type="EMBL" id="AYJ35081.1"/>
    </source>
</evidence>